<comment type="caution">
    <text evidence="1">The sequence shown here is derived from an EMBL/GenBank/DDBJ whole genome shotgun (WGS) entry which is preliminary data.</text>
</comment>
<organism evidence="1 2">
    <name type="scientific">Archangium gephyra</name>
    <dbReference type="NCBI Taxonomy" id="48"/>
    <lineage>
        <taxon>Bacteria</taxon>
        <taxon>Pseudomonadati</taxon>
        <taxon>Myxococcota</taxon>
        <taxon>Myxococcia</taxon>
        <taxon>Myxococcales</taxon>
        <taxon>Cystobacterineae</taxon>
        <taxon>Archangiaceae</taxon>
        <taxon>Archangium</taxon>
    </lineage>
</organism>
<dbReference type="AlphaFoldDB" id="A0A2W5VHR0"/>
<proteinExistence type="predicted"/>
<evidence type="ECO:0000313" key="1">
    <source>
        <dbReference type="EMBL" id="PZR15484.1"/>
    </source>
</evidence>
<gene>
    <name evidence="1" type="ORF">DI536_08530</name>
</gene>
<reference evidence="1 2" key="1">
    <citation type="submission" date="2017-08" db="EMBL/GenBank/DDBJ databases">
        <title>Infants hospitalized years apart are colonized by the same room-sourced microbial strains.</title>
        <authorList>
            <person name="Brooks B."/>
            <person name="Olm M.R."/>
            <person name="Firek B.A."/>
            <person name="Baker R."/>
            <person name="Thomas B.C."/>
            <person name="Morowitz M.J."/>
            <person name="Banfield J.F."/>
        </authorList>
    </citation>
    <scope>NUCLEOTIDE SEQUENCE [LARGE SCALE GENOMIC DNA]</scope>
    <source>
        <strain evidence="1">S2_003_000_R2_14</strain>
    </source>
</reference>
<sequence length="120" mass="12712">MAPADAARGAADESLNLNEPYQAPYSATSRCEAPGFVRAMGAPEESAKQVASTLHFTEFVPSAASRERLFEVPADLSAEPRLLVDVPQGQCATPLRAIDGGRFWVPLPNADGSVRTLVGE</sequence>
<dbReference type="EMBL" id="QFQP01000005">
    <property type="protein sequence ID" value="PZR15484.1"/>
    <property type="molecule type" value="Genomic_DNA"/>
</dbReference>
<protein>
    <submittedName>
        <fullName evidence="1">Uncharacterized protein</fullName>
    </submittedName>
</protein>
<evidence type="ECO:0000313" key="2">
    <source>
        <dbReference type="Proteomes" id="UP000249061"/>
    </source>
</evidence>
<dbReference type="Proteomes" id="UP000249061">
    <property type="component" value="Unassembled WGS sequence"/>
</dbReference>
<name>A0A2W5VHR0_9BACT</name>
<accession>A0A2W5VHR0</accession>